<dbReference type="AlphaFoldDB" id="A0A9W7G2Q0"/>
<sequence length="170" mass="18944">MLFKDEEPFEIDTGFASMTDDQIETRGHHLIMPTLNGIKKIHQEVLSRTRDELPYVPPARIANLTGQMRGAAIREYLSTPVPKQQQLIKAGEADISRRGRVGIPASCKLLGYMDKARWLRAVYQWLGVLGLDAESFLISSNNPADSMLDARNEAWLTNSLGKMTSDTALA</sequence>
<evidence type="ECO:0000313" key="1">
    <source>
        <dbReference type="EMBL" id="GMI30090.1"/>
    </source>
</evidence>
<reference evidence="1" key="1">
    <citation type="submission" date="2022-07" db="EMBL/GenBank/DDBJ databases">
        <title>Genome analysis of Parmales, a sister group of diatoms, reveals the evolutionary specialization of diatoms from phago-mixotrophs to photoautotrophs.</title>
        <authorList>
            <person name="Ban H."/>
            <person name="Sato S."/>
            <person name="Yoshikawa S."/>
            <person name="Kazumasa Y."/>
            <person name="Nakamura Y."/>
            <person name="Ichinomiya M."/>
            <person name="Saitoh K."/>
            <person name="Sato N."/>
            <person name="Blanc-Mathieu R."/>
            <person name="Endo H."/>
            <person name="Kuwata A."/>
            <person name="Ogata H."/>
        </authorList>
    </citation>
    <scope>NUCLEOTIDE SEQUENCE</scope>
</reference>
<name>A0A9W7G2Q0_9STRA</name>
<organism evidence="1 2">
    <name type="scientific">Triparma retinervis</name>
    <dbReference type="NCBI Taxonomy" id="2557542"/>
    <lineage>
        <taxon>Eukaryota</taxon>
        <taxon>Sar</taxon>
        <taxon>Stramenopiles</taxon>
        <taxon>Ochrophyta</taxon>
        <taxon>Bolidophyceae</taxon>
        <taxon>Parmales</taxon>
        <taxon>Triparmaceae</taxon>
        <taxon>Triparma</taxon>
    </lineage>
</organism>
<keyword evidence="2" id="KW-1185">Reference proteome</keyword>
<gene>
    <name evidence="1" type="ORF">TrRE_jg1848</name>
</gene>
<feature type="non-terminal residue" evidence="1">
    <location>
        <position position="170"/>
    </location>
</feature>
<protein>
    <submittedName>
        <fullName evidence="1">Uncharacterized protein</fullName>
    </submittedName>
</protein>
<proteinExistence type="predicted"/>
<accession>A0A9W7G2Q0</accession>
<dbReference type="EMBL" id="BRXZ01008726">
    <property type="protein sequence ID" value="GMI30090.1"/>
    <property type="molecule type" value="Genomic_DNA"/>
</dbReference>
<evidence type="ECO:0000313" key="2">
    <source>
        <dbReference type="Proteomes" id="UP001165082"/>
    </source>
</evidence>
<comment type="caution">
    <text evidence="1">The sequence shown here is derived from an EMBL/GenBank/DDBJ whole genome shotgun (WGS) entry which is preliminary data.</text>
</comment>
<dbReference type="Proteomes" id="UP001165082">
    <property type="component" value="Unassembled WGS sequence"/>
</dbReference>